<feature type="domain" description="POP1 C-terminal" evidence="3">
    <location>
        <begin position="526"/>
        <end position="738"/>
    </location>
</feature>
<reference evidence="4" key="1">
    <citation type="submission" date="2016-11" db="UniProtKB">
        <authorList>
            <consortium name="WormBaseParasite"/>
        </authorList>
    </citation>
    <scope>IDENTIFICATION</scope>
    <source>
        <strain evidence="4">pt0022</strain>
    </source>
</reference>
<keyword evidence="1" id="KW-0175">Coiled coil</keyword>
<name>A0A1I8EXR2_WUCBA</name>
<evidence type="ECO:0000259" key="3">
    <source>
        <dbReference type="Pfam" id="PF22770"/>
    </source>
</evidence>
<dbReference type="Pfam" id="PF06978">
    <property type="entry name" value="POP1_N"/>
    <property type="match status" value="2"/>
</dbReference>
<dbReference type="InterPro" id="IPR009723">
    <property type="entry name" value="Pop1_N"/>
</dbReference>
<accession>A0A1I8EXR2</accession>
<dbReference type="AlphaFoldDB" id="A0A1I8EXR2"/>
<feature type="domain" description="Pop1 N-terminal" evidence="2">
    <location>
        <begin position="52"/>
        <end position="90"/>
    </location>
</feature>
<dbReference type="GO" id="GO:0000172">
    <property type="term" value="C:ribonuclease MRP complex"/>
    <property type="evidence" value="ECO:0007669"/>
    <property type="project" value="InterPro"/>
</dbReference>
<dbReference type="GO" id="GO:0005655">
    <property type="term" value="C:nucleolar ribonuclease P complex"/>
    <property type="evidence" value="ECO:0007669"/>
    <property type="project" value="InterPro"/>
</dbReference>
<dbReference type="Pfam" id="PF22770">
    <property type="entry name" value="POP1_C"/>
    <property type="match status" value="1"/>
</dbReference>
<organism evidence="4">
    <name type="scientific">Wuchereria bancrofti</name>
    <dbReference type="NCBI Taxonomy" id="6293"/>
    <lineage>
        <taxon>Eukaryota</taxon>
        <taxon>Metazoa</taxon>
        <taxon>Ecdysozoa</taxon>
        <taxon>Nematoda</taxon>
        <taxon>Chromadorea</taxon>
        <taxon>Rhabditida</taxon>
        <taxon>Spirurina</taxon>
        <taxon>Spiruromorpha</taxon>
        <taxon>Filarioidea</taxon>
        <taxon>Onchocercidae</taxon>
        <taxon>Wuchereria</taxon>
    </lineage>
</organism>
<sequence length="744" mass="87194">MEESEGDDHCPRPRGVNVTHLVKERVRQIAELIQAVDNRVLISGEVTKGPRTAVQRLPRHMRRRAMSYNIKRFPRMQRRFAISAVAASKHRQKPPSRFWRRRPRNLLLNYIRRQRKHIWLETHIWHAKRFRMIQKWGYNLPFCSYLRAFRPSHRDAMRHCVIRDVSFLCCFQIIGTSQASIIKLLCNISAPEVGPTFASKIALDGRFEMPVMLYEPGHYPRGFIAPARFLWSKHRTDEKYTLAVWTHPSTSKNVLSKFTNLLKLKKNDQVMDLTEIDKVPRSIDEWRLRNLQIKTDVYVNDEGLKLLDLSDQVVRFRLYGPKSFEIMREVLAVVDENELKDSWMKEFMSSNQYWRNECSRHSPGEFPDGTVFSLLVEDPRLSRPLRKIKPTETNGRSAKSLNVDSLPLPLNDFWDYEIRRKALEKKLTETDLQKKRNAQLQPVKTSESKEKYIRRPHNRRVKYWSSLSIKYPFTFQFSELSHDWLENSGFQGTPYVIRDRRTLLTIDKWLAGRGPMPEESVMNSAALVPVCLISTTLGRPQRFSLICAPIREDFMVLASKGKNTMQIIEQPQKNTLKSVFGNEEDKKDQKDENGLEDFISLDVTANEKHIPLNLLFPDKEMLRKRKMKQKKKEKREKTKKAKRLKRNVESNALNSTSELLTNDTEELEKKEVELIKYSSSCSRPIIGRVVRGDYSFVHGRGFAIGYCCLPALKQFYHGIVLFRNVTSKYYHPARITLLKNQLDL</sequence>
<evidence type="ECO:0008006" key="5">
    <source>
        <dbReference type="Google" id="ProtNLM"/>
    </source>
</evidence>
<protein>
    <recommendedName>
        <fullName evidence="5">POPLD domain-containing protein</fullName>
    </recommendedName>
</protein>
<dbReference type="GO" id="GO:0001682">
    <property type="term" value="P:tRNA 5'-leader removal"/>
    <property type="evidence" value="ECO:0007669"/>
    <property type="project" value="InterPro"/>
</dbReference>
<dbReference type="InterPro" id="IPR039182">
    <property type="entry name" value="Pop1"/>
</dbReference>
<feature type="coiled-coil region" evidence="1">
    <location>
        <begin position="624"/>
        <end position="651"/>
    </location>
</feature>
<dbReference type="InterPro" id="IPR055079">
    <property type="entry name" value="POP1_C"/>
</dbReference>
<evidence type="ECO:0000313" key="4">
    <source>
        <dbReference type="WBParaSite" id="maker-PairedContig_591-snap-gene-1.27-mRNA-1"/>
    </source>
</evidence>
<proteinExistence type="predicted"/>
<evidence type="ECO:0000256" key="1">
    <source>
        <dbReference type="SAM" id="Coils"/>
    </source>
</evidence>
<dbReference type="PANTHER" id="PTHR22731">
    <property type="entry name" value="RIBONUCLEASES P/MRP PROTEIN SUBUNIT POP1"/>
    <property type="match status" value="1"/>
</dbReference>
<evidence type="ECO:0000259" key="2">
    <source>
        <dbReference type="Pfam" id="PF06978"/>
    </source>
</evidence>
<dbReference type="PANTHER" id="PTHR22731:SF3">
    <property type="entry name" value="RIBONUCLEASES P_MRP PROTEIN SUBUNIT POP1"/>
    <property type="match status" value="1"/>
</dbReference>
<feature type="domain" description="Pop1 N-terminal" evidence="2">
    <location>
        <begin position="108"/>
        <end position="174"/>
    </location>
</feature>
<dbReference type="STRING" id="6293.A0A1I8EXR2"/>
<dbReference type="WBParaSite" id="maker-PairedContig_591-snap-gene-1.27-mRNA-1">
    <property type="protein sequence ID" value="maker-PairedContig_591-snap-gene-1.27-mRNA-1"/>
    <property type="gene ID" value="maker-PairedContig_591-snap-gene-1.27"/>
</dbReference>